<name>A0A917F2Z8_9MICO</name>
<comment type="caution">
    <text evidence="2">The sequence shown here is derived from an EMBL/GenBank/DDBJ whole genome shotgun (WGS) entry which is preliminary data.</text>
</comment>
<accession>A0A917F2Z8</accession>
<dbReference type="RefSeq" id="WP_188429118.1">
    <property type="nucleotide sequence ID" value="NZ_BAABKH010000005.1"/>
</dbReference>
<gene>
    <name evidence="2" type="ORF">GCM10011366_14420</name>
</gene>
<dbReference type="EMBL" id="BMEM01000001">
    <property type="protein sequence ID" value="GGF47713.1"/>
    <property type="molecule type" value="Genomic_DNA"/>
</dbReference>
<sequence>MTGQPEEQRRAEELSDDGVGLGMSEEDNTFEPEEAGGLVPDEERPVDPEVVDDQVLPDEERPVELDEGPRNPL</sequence>
<organism evidence="2 3">
    <name type="scientific">Ornithinimicrobium tianjinense</name>
    <dbReference type="NCBI Taxonomy" id="1195761"/>
    <lineage>
        <taxon>Bacteria</taxon>
        <taxon>Bacillati</taxon>
        <taxon>Actinomycetota</taxon>
        <taxon>Actinomycetes</taxon>
        <taxon>Micrococcales</taxon>
        <taxon>Ornithinimicrobiaceae</taxon>
        <taxon>Ornithinimicrobium</taxon>
    </lineage>
</organism>
<reference evidence="2" key="1">
    <citation type="journal article" date="2014" name="Int. J. Syst. Evol. Microbiol.">
        <title>Complete genome sequence of Corynebacterium casei LMG S-19264T (=DSM 44701T), isolated from a smear-ripened cheese.</title>
        <authorList>
            <consortium name="US DOE Joint Genome Institute (JGI-PGF)"/>
            <person name="Walter F."/>
            <person name="Albersmeier A."/>
            <person name="Kalinowski J."/>
            <person name="Ruckert C."/>
        </authorList>
    </citation>
    <scope>NUCLEOTIDE SEQUENCE</scope>
    <source>
        <strain evidence="2">CGMCC 1.12160</strain>
    </source>
</reference>
<feature type="compositionally biased region" description="Basic and acidic residues" evidence="1">
    <location>
        <begin position="1"/>
        <end position="13"/>
    </location>
</feature>
<protein>
    <submittedName>
        <fullName evidence="2">Uncharacterized protein</fullName>
    </submittedName>
</protein>
<keyword evidence="3" id="KW-1185">Reference proteome</keyword>
<evidence type="ECO:0000313" key="3">
    <source>
        <dbReference type="Proteomes" id="UP000605670"/>
    </source>
</evidence>
<evidence type="ECO:0000256" key="1">
    <source>
        <dbReference type="SAM" id="MobiDB-lite"/>
    </source>
</evidence>
<feature type="compositionally biased region" description="Basic and acidic residues" evidence="1">
    <location>
        <begin position="58"/>
        <end position="73"/>
    </location>
</feature>
<dbReference type="Proteomes" id="UP000605670">
    <property type="component" value="Unassembled WGS sequence"/>
</dbReference>
<feature type="compositionally biased region" description="Acidic residues" evidence="1">
    <location>
        <begin position="24"/>
        <end position="34"/>
    </location>
</feature>
<feature type="region of interest" description="Disordered" evidence="1">
    <location>
        <begin position="1"/>
        <end position="73"/>
    </location>
</feature>
<proteinExistence type="predicted"/>
<reference evidence="2" key="2">
    <citation type="submission" date="2020-09" db="EMBL/GenBank/DDBJ databases">
        <authorList>
            <person name="Sun Q."/>
            <person name="Zhou Y."/>
        </authorList>
    </citation>
    <scope>NUCLEOTIDE SEQUENCE</scope>
    <source>
        <strain evidence="2">CGMCC 1.12160</strain>
    </source>
</reference>
<evidence type="ECO:0000313" key="2">
    <source>
        <dbReference type="EMBL" id="GGF47713.1"/>
    </source>
</evidence>
<dbReference type="AlphaFoldDB" id="A0A917F2Z8"/>